<evidence type="ECO:0000313" key="2">
    <source>
        <dbReference type="Proteomes" id="UP000291116"/>
    </source>
</evidence>
<organism evidence="1 2">
    <name type="scientific">Pseudo-nitzschia multistriata</name>
    <dbReference type="NCBI Taxonomy" id="183589"/>
    <lineage>
        <taxon>Eukaryota</taxon>
        <taxon>Sar</taxon>
        <taxon>Stramenopiles</taxon>
        <taxon>Ochrophyta</taxon>
        <taxon>Bacillariophyta</taxon>
        <taxon>Bacillariophyceae</taxon>
        <taxon>Bacillariophycidae</taxon>
        <taxon>Bacillariales</taxon>
        <taxon>Bacillariaceae</taxon>
        <taxon>Pseudo-nitzschia</taxon>
    </lineage>
</organism>
<evidence type="ECO:0000313" key="1">
    <source>
        <dbReference type="EMBL" id="VEU41594.1"/>
    </source>
</evidence>
<accession>A0A448ZHT3</accession>
<keyword evidence="2" id="KW-1185">Reference proteome</keyword>
<proteinExistence type="predicted"/>
<gene>
    <name evidence="1" type="ORF">PSNMU_V1.4_AUG-EV-PASAV3_0085220</name>
</gene>
<sequence>MMKRSSSIAALDDTIDVKLGNKPHYDEKLLVSSMMLVAIAEEDRQGRRFLRTQRSNGSIGSMSARSGCGSYGSLRGWGSNASRKSYKVDLCSLSDENSGDIANRKISTKIQKKCSTLTLQKGGANGRSSTENAELETWGFFLE</sequence>
<dbReference type="OrthoDB" id="10604170at2759"/>
<dbReference type="EMBL" id="CAACVS010000366">
    <property type="protein sequence ID" value="VEU41594.1"/>
    <property type="molecule type" value="Genomic_DNA"/>
</dbReference>
<dbReference type="AlphaFoldDB" id="A0A448ZHT3"/>
<dbReference type="Proteomes" id="UP000291116">
    <property type="component" value="Unassembled WGS sequence"/>
</dbReference>
<reference evidence="1 2" key="1">
    <citation type="submission" date="2019-01" db="EMBL/GenBank/DDBJ databases">
        <authorList>
            <person name="Ferrante I. M."/>
        </authorList>
    </citation>
    <scope>NUCLEOTIDE SEQUENCE [LARGE SCALE GENOMIC DNA]</scope>
    <source>
        <strain evidence="1 2">B856</strain>
    </source>
</reference>
<name>A0A448ZHT3_9STRA</name>
<protein>
    <submittedName>
        <fullName evidence="1">Uncharacterized protein</fullName>
    </submittedName>
</protein>